<dbReference type="InterPro" id="IPR018044">
    <property type="entry name" value="Peptidase_S11"/>
</dbReference>
<dbReference type="PANTHER" id="PTHR21581:SF11">
    <property type="entry name" value="D-ALANYL-D-ALANINE CARBOXYPEPTIDASE DACA"/>
    <property type="match status" value="1"/>
</dbReference>
<keyword evidence="8 16" id="KW-0378">Hydrolase</keyword>
<evidence type="ECO:0000256" key="9">
    <source>
        <dbReference type="ARBA" id="ARBA00022960"/>
    </source>
</evidence>
<evidence type="ECO:0000256" key="7">
    <source>
        <dbReference type="ARBA" id="ARBA00022729"/>
    </source>
</evidence>
<dbReference type="InterPro" id="IPR015956">
    <property type="entry name" value="Peniciliin-bd_prot_C_sf"/>
</dbReference>
<evidence type="ECO:0000256" key="6">
    <source>
        <dbReference type="ARBA" id="ARBA00022670"/>
    </source>
</evidence>
<keyword evidence="9" id="KW-0133">Cell shape</keyword>
<comment type="function">
    <text evidence="1">Removes C-terminal D-alanyl residues from sugar-peptide cell wall precursors.</text>
</comment>
<evidence type="ECO:0000256" key="11">
    <source>
        <dbReference type="ARBA" id="ARBA00023316"/>
    </source>
</evidence>
<keyword evidence="6" id="KW-0645">Protease</keyword>
<keyword evidence="17" id="KW-1185">Reference proteome</keyword>
<comment type="pathway">
    <text evidence="2">Cell wall biogenesis; peptidoglycan biosynthesis.</text>
</comment>
<dbReference type="EMBL" id="JBHUHQ010000020">
    <property type="protein sequence ID" value="MFD2045617.1"/>
    <property type="molecule type" value="Genomic_DNA"/>
</dbReference>
<evidence type="ECO:0000256" key="3">
    <source>
        <dbReference type="ARBA" id="ARBA00007164"/>
    </source>
</evidence>
<dbReference type="SUPFAM" id="SSF69189">
    <property type="entry name" value="Penicillin-binding protein associated domain"/>
    <property type="match status" value="1"/>
</dbReference>
<comment type="similarity">
    <text evidence="3 13">Belongs to the peptidase S11 family.</text>
</comment>
<comment type="caution">
    <text evidence="16">The sequence shown here is derived from an EMBL/GenBank/DDBJ whole genome shotgun (WGS) entry which is preliminary data.</text>
</comment>
<keyword evidence="11" id="KW-0961">Cell wall biogenesis/degradation</keyword>
<feature type="chain" id="PRO_5046873300" description="serine-type D-Ala-D-Ala carboxypeptidase" evidence="14">
    <location>
        <begin position="30"/>
        <end position="443"/>
    </location>
</feature>
<dbReference type="PRINTS" id="PR00725">
    <property type="entry name" value="DADACBPTASE1"/>
</dbReference>
<evidence type="ECO:0000259" key="15">
    <source>
        <dbReference type="SMART" id="SM00936"/>
    </source>
</evidence>
<dbReference type="Gene3D" id="3.40.710.10">
    <property type="entry name" value="DD-peptidase/beta-lactamase superfamily"/>
    <property type="match status" value="1"/>
</dbReference>
<evidence type="ECO:0000256" key="4">
    <source>
        <dbReference type="ARBA" id="ARBA00012448"/>
    </source>
</evidence>
<protein>
    <recommendedName>
        <fullName evidence="4">serine-type D-Ala-D-Ala carboxypeptidase</fullName>
        <ecNumber evidence="4">3.4.16.4</ecNumber>
    </recommendedName>
</protein>
<feature type="domain" description="Peptidase S11 D-Ala-D-Ala carboxypeptidase A C-terminal" evidence="15">
    <location>
        <begin position="304"/>
        <end position="413"/>
    </location>
</feature>
<dbReference type="GO" id="GO:0016787">
    <property type="term" value="F:hydrolase activity"/>
    <property type="evidence" value="ECO:0007669"/>
    <property type="project" value="UniProtKB-KW"/>
</dbReference>
<evidence type="ECO:0000256" key="1">
    <source>
        <dbReference type="ARBA" id="ARBA00003217"/>
    </source>
</evidence>
<keyword evidence="7 14" id="KW-0732">Signal</keyword>
<feature type="signal peptide" evidence="14">
    <location>
        <begin position="1"/>
        <end position="29"/>
    </location>
</feature>
<sequence length="443" mass="49284">MKNTKFFSIILVAFLLVASLITQPITTNAAEMEIEAQAAILVDFDTGKILYGKNIDEPINPASMAKMMTEYLVLEAISNGDISWETTTEISQYAFNISANNNYSGVGLRMDYEYNVRELYEAMAINSDNATTITLAELVAGSEGEFVKMMNQKAEEMGLPEYKFVNSTGLKNNNDGVIPPEGTGPDEVNLLSAKSAALLAYHLIKDYPDVLEFSSRPTETFDGQEIRNWNYMLPHNTTSLEQYYYEGIDGLKTGNTGDEKGKMFTGTSLRNDKRLISVVMGTSGTSEIRFEETADLMDYGYNQFQSKELFPAGYQVEDESILTVAKGKEDTVEISLSESFTMPVKAGDEDLYTVQYHIDEEKVNKSGELIAPIKKGEKIGTAELVYTGDEEYGYIFNQGNKTVDLVTESEVEKANWFMLSIGAIGNFFSDIFSSIVDTVKGWF</sequence>
<keyword evidence="5" id="KW-0121">Carboxypeptidase</keyword>
<accession>A0ABW4W1C5</accession>
<dbReference type="SMART" id="SM00936">
    <property type="entry name" value="PBP5_C"/>
    <property type="match status" value="1"/>
</dbReference>
<dbReference type="Proteomes" id="UP001597383">
    <property type="component" value="Unassembled WGS sequence"/>
</dbReference>
<name>A0ABW4W1C5_9BACI</name>
<dbReference type="EC" id="3.4.16.4" evidence="4"/>
<dbReference type="Pfam" id="PF00768">
    <property type="entry name" value="Peptidase_S11"/>
    <property type="match status" value="1"/>
</dbReference>
<evidence type="ECO:0000256" key="10">
    <source>
        <dbReference type="ARBA" id="ARBA00022984"/>
    </source>
</evidence>
<evidence type="ECO:0000256" key="5">
    <source>
        <dbReference type="ARBA" id="ARBA00022645"/>
    </source>
</evidence>
<dbReference type="InterPro" id="IPR037167">
    <property type="entry name" value="Peptidase_S11_C_sf"/>
</dbReference>
<organism evidence="16 17">
    <name type="scientific">Ornithinibacillus salinisoli</name>
    <dbReference type="NCBI Taxonomy" id="1848459"/>
    <lineage>
        <taxon>Bacteria</taxon>
        <taxon>Bacillati</taxon>
        <taxon>Bacillota</taxon>
        <taxon>Bacilli</taxon>
        <taxon>Bacillales</taxon>
        <taxon>Bacillaceae</taxon>
        <taxon>Ornithinibacillus</taxon>
    </lineage>
</organism>
<evidence type="ECO:0000313" key="17">
    <source>
        <dbReference type="Proteomes" id="UP001597383"/>
    </source>
</evidence>
<dbReference type="InterPro" id="IPR012338">
    <property type="entry name" value="Beta-lactam/transpept-like"/>
</dbReference>
<dbReference type="RefSeq" id="WP_377558262.1">
    <property type="nucleotide sequence ID" value="NZ_JBHUHQ010000020.1"/>
</dbReference>
<dbReference type="SUPFAM" id="SSF56601">
    <property type="entry name" value="beta-lactamase/transpeptidase-like"/>
    <property type="match status" value="1"/>
</dbReference>
<gene>
    <name evidence="16" type="ORF">ACFSJF_15180</name>
</gene>
<keyword evidence="10" id="KW-0573">Peptidoglycan synthesis</keyword>
<reference evidence="17" key="1">
    <citation type="journal article" date="2019" name="Int. J. Syst. Evol. Microbiol.">
        <title>The Global Catalogue of Microorganisms (GCM) 10K type strain sequencing project: providing services to taxonomists for standard genome sequencing and annotation.</title>
        <authorList>
            <consortium name="The Broad Institute Genomics Platform"/>
            <consortium name="The Broad Institute Genome Sequencing Center for Infectious Disease"/>
            <person name="Wu L."/>
            <person name="Ma J."/>
        </authorList>
    </citation>
    <scope>NUCLEOTIDE SEQUENCE [LARGE SCALE GENOMIC DNA]</scope>
    <source>
        <strain evidence="17">R28</strain>
    </source>
</reference>
<comment type="catalytic activity">
    <reaction evidence="12">
        <text>Preferential cleavage: (Ac)2-L-Lys-D-Ala-|-D-Ala. Also transpeptidation of peptidyl-alanyl moieties that are N-acyl substituents of D-alanine.</text>
        <dbReference type="EC" id="3.4.16.4"/>
    </reaction>
</comment>
<evidence type="ECO:0000256" key="2">
    <source>
        <dbReference type="ARBA" id="ARBA00004752"/>
    </source>
</evidence>
<evidence type="ECO:0000256" key="12">
    <source>
        <dbReference type="ARBA" id="ARBA00034000"/>
    </source>
</evidence>
<dbReference type="InterPro" id="IPR001967">
    <property type="entry name" value="Peptidase_S11_N"/>
</dbReference>
<dbReference type="InterPro" id="IPR012907">
    <property type="entry name" value="Peptidase_S11_C"/>
</dbReference>
<dbReference type="Gene3D" id="2.60.410.10">
    <property type="entry name" value="D-Ala-D-Ala carboxypeptidase, C-terminal domain"/>
    <property type="match status" value="1"/>
</dbReference>
<evidence type="ECO:0000313" key="16">
    <source>
        <dbReference type="EMBL" id="MFD2045617.1"/>
    </source>
</evidence>
<dbReference type="PANTHER" id="PTHR21581">
    <property type="entry name" value="D-ALANYL-D-ALANINE CARBOXYPEPTIDASE"/>
    <property type="match status" value="1"/>
</dbReference>
<evidence type="ECO:0000256" key="8">
    <source>
        <dbReference type="ARBA" id="ARBA00022801"/>
    </source>
</evidence>
<evidence type="ECO:0000256" key="13">
    <source>
        <dbReference type="RuleBase" id="RU004016"/>
    </source>
</evidence>
<dbReference type="Pfam" id="PF07943">
    <property type="entry name" value="PBP5_C"/>
    <property type="match status" value="1"/>
</dbReference>
<proteinExistence type="inferred from homology"/>
<evidence type="ECO:0000256" key="14">
    <source>
        <dbReference type="SAM" id="SignalP"/>
    </source>
</evidence>